<feature type="DNA-binding region" description="OmpR/PhoB-type" evidence="6">
    <location>
        <begin position="1"/>
        <end position="78"/>
    </location>
</feature>
<reference evidence="8 9" key="1">
    <citation type="submission" date="2024-09" db="EMBL/GenBank/DDBJ databases">
        <authorList>
            <person name="Sun Q."/>
            <person name="Mori K."/>
        </authorList>
    </citation>
    <scope>NUCLEOTIDE SEQUENCE [LARGE SCALE GENOMIC DNA]</scope>
    <source>
        <strain evidence="8 9">TBRC 3947</strain>
    </source>
</reference>
<evidence type="ECO:0000259" key="7">
    <source>
        <dbReference type="PROSITE" id="PS51755"/>
    </source>
</evidence>
<dbReference type="SMART" id="SM00862">
    <property type="entry name" value="Trans_reg_C"/>
    <property type="match status" value="1"/>
</dbReference>
<dbReference type="PROSITE" id="PS51755">
    <property type="entry name" value="OMPR_PHOB"/>
    <property type="match status" value="1"/>
</dbReference>
<dbReference type="SUPFAM" id="SSF46894">
    <property type="entry name" value="C-terminal effector domain of the bipartite response regulators"/>
    <property type="match status" value="1"/>
</dbReference>
<evidence type="ECO:0000256" key="1">
    <source>
        <dbReference type="ARBA" id="ARBA00005820"/>
    </source>
</evidence>
<dbReference type="PROSITE" id="PS50005">
    <property type="entry name" value="TPR"/>
    <property type="match status" value="1"/>
</dbReference>
<keyword evidence="9" id="KW-1185">Reference proteome</keyword>
<dbReference type="Gene3D" id="3.40.50.300">
    <property type="entry name" value="P-loop containing nucleotide triphosphate hydrolases"/>
    <property type="match status" value="1"/>
</dbReference>
<organism evidence="8 9">
    <name type="scientific">Phytohabitans kaempferiae</name>
    <dbReference type="NCBI Taxonomy" id="1620943"/>
    <lineage>
        <taxon>Bacteria</taxon>
        <taxon>Bacillati</taxon>
        <taxon>Actinomycetota</taxon>
        <taxon>Actinomycetes</taxon>
        <taxon>Micromonosporales</taxon>
        <taxon>Micromonosporaceae</taxon>
    </lineage>
</organism>
<dbReference type="InterPro" id="IPR036388">
    <property type="entry name" value="WH-like_DNA-bd_sf"/>
</dbReference>
<gene>
    <name evidence="8" type="ORF">ACFFIA_03070</name>
</gene>
<dbReference type="InterPro" id="IPR011990">
    <property type="entry name" value="TPR-like_helical_dom_sf"/>
</dbReference>
<feature type="repeat" description="TPR" evidence="5">
    <location>
        <begin position="831"/>
        <end position="864"/>
    </location>
</feature>
<evidence type="ECO:0000313" key="8">
    <source>
        <dbReference type="EMBL" id="MFC0526634.1"/>
    </source>
</evidence>
<dbReference type="SMART" id="SM00028">
    <property type="entry name" value="TPR"/>
    <property type="match status" value="5"/>
</dbReference>
<evidence type="ECO:0000256" key="4">
    <source>
        <dbReference type="ARBA" id="ARBA00023163"/>
    </source>
</evidence>
<dbReference type="Proteomes" id="UP001589867">
    <property type="component" value="Unassembled WGS sequence"/>
</dbReference>
<keyword evidence="3 6" id="KW-0238">DNA-binding</keyword>
<evidence type="ECO:0000313" key="9">
    <source>
        <dbReference type="Proteomes" id="UP001589867"/>
    </source>
</evidence>
<dbReference type="EMBL" id="JBHLUH010000004">
    <property type="protein sequence ID" value="MFC0526634.1"/>
    <property type="molecule type" value="Genomic_DNA"/>
</dbReference>
<dbReference type="SUPFAM" id="SSF52540">
    <property type="entry name" value="P-loop containing nucleoside triphosphate hydrolases"/>
    <property type="match status" value="1"/>
</dbReference>
<feature type="domain" description="OmpR/PhoB-type" evidence="7">
    <location>
        <begin position="1"/>
        <end position="78"/>
    </location>
</feature>
<dbReference type="Pfam" id="PF03704">
    <property type="entry name" value="BTAD"/>
    <property type="match status" value="1"/>
</dbReference>
<name>A0ABV6LWJ0_9ACTN</name>
<evidence type="ECO:0000256" key="3">
    <source>
        <dbReference type="ARBA" id="ARBA00023125"/>
    </source>
</evidence>
<dbReference type="SUPFAM" id="SSF48452">
    <property type="entry name" value="TPR-like"/>
    <property type="match status" value="3"/>
</dbReference>
<proteinExistence type="inferred from homology"/>
<comment type="caution">
    <text evidence="8">The sequence shown here is derived from an EMBL/GenBank/DDBJ whole genome shotgun (WGS) entry which is preliminary data.</text>
</comment>
<dbReference type="InterPro" id="IPR019734">
    <property type="entry name" value="TPR_rpt"/>
</dbReference>
<dbReference type="InterPro" id="IPR005158">
    <property type="entry name" value="BTAD"/>
</dbReference>
<keyword evidence="5" id="KW-0802">TPR repeat</keyword>
<dbReference type="Pfam" id="PF13424">
    <property type="entry name" value="TPR_12"/>
    <property type="match status" value="2"/>
</dbReference>
<dbReference type="PANTHER" id="PTHR35807">
    <property type="entry name" value="TRANSCRIPTIONAL REGULATOR REDD-RELATED"/>
    <property type="match status" value="1"/>
</dbReference>
<evidence type="ECO:0000256" key="5">
    <source>
        <dbReference type="PROSITE-ProRule" id="PRU00339"/>
    </source>
</evidence>
<dbReference type="CDD" id="cd15831">
    <property type="entry name" value="BTAD"/>
    <property type="match status" value="1"/>
</dbReference>
<dbReference type="Gene3D" id="1.25.40.10">
    <property type="entry name" value="Tetratricopeptide repeat domain"/>
    <property type="match status" value="2"/>
</dbReference>
<dbReference type="InterPro" id="IPR027417">
    <property type="entry name" value="P-loop_NTPase"/>
</dbReference>
<comment type="similarity">
    <text evidence="1">Belongs to the AfsR/DnrI/RedD regulatory family.</text>
</comment>
<keyword evidence="4" id="KW-0804">Transcription</keyword>
<accession>A0ABV6LWJ0</accession>
<dbReference type="PANTHER" id="PTHR35807:SF1">
    <property type="entry name" value="TRANSCRIPTIONAL REGULATOR REDD"/>
    <property type="match status" value="1"/>
</dbReference>
<protein>
    <submittedName>
        <fullName evidence="8">BTAD domain-containing putative transcriptional regulator</fullName>
    </submittedName>
</protein>
<dbReference type="RefSeq" id="WP_377244873.1">
    <property type="nucleotide sequence ID" value="NZ_JBHLUH010000004.1"/>
</dbReference>
<dbReference type="InterPro" id="IPR051677">
    <property type="entry name" value="AfsR-DnrI-RedD_regulator"/>
</dbReference>
<evidence type="ECO:0000256" key="2">
    <source>
        <dbReference type="ARBA" id="ARBA00023015"/>
    </source>
</evidence>
<dbReference type="InterPro" id="IPR001867">
    <property type="entry name" value="OmpR/PhoB-type_DNA-bd"/>
</dbReference>
<dbReference type="InterPro" id="IPR016032">
    <property type="entry name" value="Sig_transdc_resp-reg_C-effctor"/>
</dbReference>
<keyword evidence="2" id="KW-0805">Transcription regulation</keyword>
<evidence type="ECO:0000256" key="6">
    <source>
        <dbReference type="PROSITE-ProRule" id="PRU01091"/>
    </source>
</evidence>
<dbReference type="SMART" id="SM01043">
    <property type="entry name" value="BTAD"/>
    <property type="match status" value="1"/>
</dbReference>
<dbReference type="Gene3D" id="1.10.10.10">
    <property type="entry name" value="Winged helix-like DNA-binding domain superfamily/Winged helix DNA-binding domain"/>
    <property type="match status" value="1"/>
</dbReference>
<sequence>MAGVARPVPGLRRKGVLAVLALHAGTIVSVDRLVHAIWDERPPATALNTLQRHVSYLRHVFGRRDAIVARSPGYVLELGSEATDAAVAERLVRQARQSKDWSANTARLRAALALWRGPALVDVAGLRWMEEQSRRLTLLEVEAWHALVEARLALGEHVELVPELQRLTAEQPYHENVHAQLMLALYRAGRQADALDVYQVLRRALREDLGIEPSAALQDLQTNILRQDPTLDPPGQAVTVGRTASKATVPSQLPLAVRTFVGRDAELARLDAILTDTERKQPAHPAAVVISALSVTAGIGKTALALHWAHRVTAQFPDGQLYVNLRGFDAGGSVLDPAAALRSFLDALGVPAQRIPATLDDQASLYRSLLAGKRVLVVLDNARDVAQIRPLLPGSGGSVVVVTSRRQLTALVATEGAHPLTLDLLAPAQARDLLAARIGKDRVEAEPAAVDEIIERCARLPLALALAAARAATRPHLPLSGLAAELRDAGALAPLDHGDATTDLRAVFSWSYSALSPEAAYLFRLLGLVRGPDATAEAAASLAGMPLARVRPLLTELTNVNLLAEHAPGRYTFHDLLRAYAAERADQLDDNQTRRAAVHRMLDHYLHTAHTAAQLLDPHLVPIYPAPVQPRVTVQQHENHDAALSWFAAEHTPLLAAIEHAAEIGFEQHPWQLASTVSTFLLRQGLWQQHEQAHNTALAAARRLGHRTGQAHALFGLGIGNARSGRFEEAHPQLRQALDLFEQLDDRLGAAVVLETLAWIAERRNRHADALRDVSRALSLVENTSHRGHQARFLNDLGWFHSLLGDHNQAVAHCEKALMICQELGDVNCQAATWDSLGYAHRQLRDYPLAISCYQQAVDLYRELADAYNQAITLADFGDTHQDAGDADAAQLAWREALRILTQIDHPDADDVRARLDRKPAPEPA</sequence>
<dbReference type="Pfam" id="PF00486">
    <property type="entry name" value="Trans_reg_C"/>
    <property type="match status" value="1"/>
</dbReference>